<accession>A0A937IFE4</accession>
<evidence type="ECO:0000256" key="4">
    <source>
        <dbReference type="ARBA" id="ARBA00022576"/>
    </source>
</evidence>
<evidence type="ECO:0000313" key="9">
    <source>
        <dbReference type="EMBL" id="MBL6817787.1"/>
    </source>
</evidence>
<keyword evidence="5 9" id="KW-0808">Transferase</keyword>
<dbReference type="InterPro" id="IPR049704">
    <property type="entry name" value="Aminotrans_3_PPA_site"/>
</dbReference>
<dbReference type="FunFam" id="3.40.640.10:FF:000011">
    <property type="entry name" value="Ornithine aminotransferase"/>
    <property type="match status" value="1"/>
</dbReference>
<dbReference type="PROSITE" id="PS00600">
    <property type="entry name" value="AA_TRANSFER_CLASS_3"/>
    <property type="match status" value="1"/>
</dbReference>
<comment type="cofactor">
    <cofactor evidence="1">
        <name>pyridoxal 5'-phosphate</name>
        <dbReference type="ChEBI" id="CHEBI:597326"/>
    </cofactor>
</comment>
<dbReference type="PANTHER" id="PTHR11986">
    <property type="entry name" value="AMINOTRANSFERASE CLASS III"/>
    <property type="match status" value="1"/>
</dbReference>
<reference evidence="9" key="1">
    <citation type="submission" date="2020-10" db="EMBL/GenBank/DDBJ databases">
        <title>Microbiome of the Black Sea water column analyzed by genome centric metagenomics.</title>
        <authorList>
            <person name="Cabello-Yeves P.J."/>
            <person name="Callieri C."/>
            <person name="Picazo A."/>
            <person name="Mehrshad M."/>
            <person name="Haro-Moreno J.M."/>
            <person name="Roda-Garcia J."/>
            <person name="Dzembekova N."/>
            <person name="Slabakova V."/>
            <person name="Slabakova N."/>
            <person name="Moncheva S."/>
            <person name="Rodriguez-Valera F."/>
        </authorList>
    </citation>
    <scope>NUCLEOTIDE SEQUENCE</scope>
    <source>
        <strain evidence="9">BS307-5m-G50</strain>
    </source>
</reference>
<dbReference type="InterPro" id="IPR015422">
    <property type="entry name" value="PyrdxlP-dep_Trfase_small"/>
</dbReference>
<dbReference type="AlphaFoldDB" id="A0A937IFE4"/>
<comment type="similarity">
    <text evidence="8">Belongs to the class-III pyridoxal-phosphate-dependent aminotransferase family.</text>
</comment>
<gene>
    <name evidence="9" type="primary">rocD</name>
    <name evidence="9" type="ORF">ISQ64_00070</name>
</gene>
<evidence type="ECO:0000256" key="1">
    <source>
        <dbReference type="ARBA" id="ARBA00001933"/>
    </source>
</evidence>
<dbReference type="Gene3D" id="3.40.640.10">
    <property type="entry name" value="Type I PLP-dependent aspartate aminotransferase-like (Major domain)"/>
    <property type="match status" value="1"/>
</dbReference>
<dbReference type="Gene3D" id="3.90.1150.10">
    <property type="entry name" value="Aspartate Aminotransferase, domain 1"/>
    <property type="match status" value="1"/>
</dbReference>
<evidence type="ECO:0000256" key="2">
    <source>
        <dbReference type="ARBA" id="ARBA00004998"/>
    </source>
</evidence>
<comment type="pathway">
    <text evidence="2">Amino-acid biosynthesis; L-proline biosynthesis; L-glutamate 5-semialdehyde from L-ornithine: step 1/1.</text>
</comment>
<dbReference type="CDD" id="cd00610">
    <property type="entry name" value="OAT_like"/>
    <property type="match status" value="1"/>
</dbReference>
<evidence type="ECO:0000256" key="8">
    <source>
        <dbReference type="RuleBase" id="RU003560"/>
    </source>
</evidence>
<dbReference type="SUPFAM" id="SSF53383">
    <property type="entry name" value="PLP-dependent transferases"/>
    <property type="match status" value="1"/>
</dbReference>
<dbReference type="NCBIfam" id="TIGR01885">
    <property type="entry name" value="Orn_aminotrans"/>
    <property type="match status" value="1"/>
</dbReference>
<dbReference type="GO" id="GO:0004587">
    <property type="term" value="F:ornithine aminotransferase activity"/>
    <property type="evidence" value="ECO:0007669"/>
    <property type="project" value="UniProtKB-EC"/>
</dbReference>
<dbReference type="EMBL" id="JADHQD010000001">
    <property type="protein sequence ID" value="MBL6817787.1"/>
    <property type="molecule type" value="Genomic_DNA"/>
</dbReference>
<sequence length="415" mass="45693">MVKNFQKSLIEKETLYGANNYSPLPLVLNKGQGVYLWDVDGNKYLDMMSAYSAVSHGHSHPELINVLVEQSKKLAITSRAFYTEPFGEYIEKLSTLSGFSNILPMNTGAEAVETAIKAARRWGYFTKGIEQNKAEIIVANGNFHGRTTTIVGFSSEDDYKRGFGPFSPGFVEADYCSSSCDCANVCEKSIDSISKLINKNTCAVLVEPIQGEGGIITPRDGWLKQLRQLCDKKNILLILDEIQSGLGRTGKLFAFQHEDIVPDGLILGKALGGGLLPVSAFLSNEEVMSHFNPGSHGSTFGGNPLAAKVASKALDLLFDDSLIENSREMGSYLANELRSMESKIIKEVRGKGLWIGVEIEKYISAKKICLSLMEEGILAKETHETVIRFAPPLIITKEEIDWAIARIKKVFNSYT</sequence>
<dbReference type="GO" id="GO:0042802">
    <property type="term" value="F:identical protein binding"/>
    <property type="evidence" value="ECO:0007669"/>
    <property type="project" value="TreeGrafter"/>
</dbReference>
<dbReference type="InterPro" id="IPR005814">
    <property type="entry name" value="Aminotrans_3"/>
</dbReference>
<dbReference type="PANTHER" id="PTHR11986:SF18">
    <property type="entry name" value="ORNITHINE AMINOTRANSFERASE, MITOCHONDRIAL"/>
    <property type="match status" value="1"/>
</dbReference>
<protein>
    <recommendedName>
        <fullName evidence="3">ornithine aminotransferase</fullName>
        <ecNumber evidence="3">2.6.1.13</ecNumber>
    </recommendedName>
    <alternativeName>
        <fullName evidence="7">Ornithine--oxo-acid aminotransferase</fullName>
    </alternativeName>
</protein>
<evidence type="ECO:0000313" key="10">
    <source>
        <dbReference type="Proteomes" id="UP000711391"/>
    </source>
</evidence>
<dbReference type="InterPro" id="IPR015424">
    <property type="entry name" value="PyrdxlP-dep_Trfase"/>
</dbReference>
<dbReference type="InterPro" id="IPR010164">
    <property type="entry name" value="Orn_aminotrans"/>
</dbReference>
<keyword evidence="6 8" id="KW-0663">Pyridoxal phosphate</keyword>
<evidence type="ECO:0000256" key="3">
    <source>
        <dbReference type="ARBA" id="ARBA00012924"/>
    </source>
</evidence>
<evidence type="ECO:0000256" key="5">
    <source>
        <dbReference type="ARBA" id="ARBA00022679"/>
    </source>
</evidence>
<dbReference type="GO" id="GO:0030170">
    <property type="term" value="F:pyridoxal phosphate binding"/>
    <property type="evidence" value="ECO:0007669"/>
    <property type="project" value="InterPro"/>
</dbReference>
<evidence type="ECO:0000256" key="7">
    <source>
        <dbReference type="ARBA" id="ARBA00030587"/>
    </source>
</evidence>
<dbReference type="InterPro" id="IPR015421">
    <property type="entry name" value="PyrdxlP-dep_Trfase_major"/>
</dbReference>
<name>A0A937IFE4_9GAMM</name>
<dbReference type="EC" id="2.6.1.13" evidence="3"/>
<organism evidence="9 10">
    <name type="scientific">SAR86 cluster bacterium</name>
    <dbReference type="NCBI Taxonomy" id="2030880"/>
    <lineage>
        <taxon>Bacteria</taxon>
        <taxon>Pseudomonadati</taxon>
        <taxon>Pseudomonadota</taxon>
        <taxon>Gammaproteobacteria</taxon>
        <taxon>SAR86 cluster</taxon>
    </lineage>
</organism>
<dbReference type="PIRSF" id="PIRSF000521">
    <property type="entry name" value="Transaminase_4ab_Lys_Orn"/>
    <property type="match status" value="1"/>
</dbReference>
<keyword evidence="4 9" id="KW-0032">Aminotransferase</keyword>
<proteinExistence type="inferred from homology"/>
<comment type="caution">
    <text evidence="9">The sequence shown here is derived from an EMBL/GenBank/DDBJ whole genome shotgun (WGS) entry which is preliminary data.</text>
</comment>
<evidence type="ECO:0000256" key="6">
    <source>
        <dbReference type="ARBA" id="ARBA00022898"/>
    </source>
</evidence>
<dbReference type="Pfam" id="PF00202">
    <property type="entry name" value="Aminotran_3"/>
    <property type="match status" value="1"/>
</dbReference>
<dbReference type="Proteomes" id="UP000711391">
    <property type="component" value="Unassembled WGS sequence"/>
</dbReference>
<dbReference type="InterPro" id="IPR050103">
    <property type="entry name" value="Class-III_PLP-dep_AT"/>
</dbReference>